<keyword evidence="3" id="KW-1185">Reference proteome</keyword>
<gene>
    <name evidence="2" type="ORF">L4G47_13930</name>
</gene>
<feature type="transmembrane region" description="Helical" evidence="1">
    <location>
        <begin position="172"/>
        <end position="193"/>
    </location>
</feature>
<protein>
    <submittedName>
        <fullName evidence="2">Uncharacterized protein</fullName>
    </submittedName>
</protein>
<dbReference type="EMBL" id="JAKJXH010000013">
    <property type="protein sequence ID" value="MCF7543318.1"/>
    <property type="molecule type" value="Genomic_DNA"/>
</dbReference>
<feature type="transmembrane region" description="Helical" evidence="1">
    <location>
        <begin position="110"/>
        <end position="134"/>
    </location>
</feature>
<name>A0ABS9I897_9PSED</name>
<proteinExistence type="predicted"/>
<dbReference type="RefSeq" id="WP_237252828.1">
    <property type="nucleotide sequence ID" value="NZ_JAKJXE010000003.1"/>
</dbReference>
<keyword evidence="1" id="KW-0472">Membrane</keyword>
<dbReference type="Proteomes" id="UP001162905">
    <property type="component" value="Unassembled WGS sequence"/>
</dbReference>
<organism evidence="2 3">
    <name type="scientific">Pseudomonas petrae</name>
    <dbReference type="NCBI Taxonomy" id="2912190"/>
    <lineage>
        <taxon>Bacteria</taxon>
        <taxon>Pseudomonadati</taxon>
        <taxon>Pseudomonadota</taxon>
        <taxon>Gammaproteobacteria</taxon>
        <taxon>Pseudomonadales</taxon>
        <taxon>Pseudomonadaceae</taxon>
        <taxon>Pseudomonas</taxon>
    </lineage>
</organism>
<evidence type="ECO:0000313" key="3">
    <source>
        <dbReference type="Proteomes" id="UP001162905"/>
    </source>
</evidence>
<evidence type="ECO:0000256" key="1">
    <source>
        <dbReference type="SAM" id="Phobius"/>
    </source>
</evidence>
<reference evidence="2" key="1">
    <citation type="submission" date="2022-01" db="EMBL/GenBank/DDBJ databases">
        <title>Pseudomonas sp. nov. isolated from Antarctic regolith.</title>
        <authorList>
            <person name="Novakova D."/>
            <person name="Sedlar K."/>
        </authorList>
    </citation>
    <scope>NUCLEOTIDE SEQUENCE</scope>
    <source>
        <strain evidence="2">P2647</strain>
    </source>
</reference>
<accession>A0ABS9I897</accession>
<keyword evidence="1" id="KW-1133">Transmembrane helix</keyword>
<comment type="caution">
    <text evidence="2">The sequence shown here is derived from an EMBL/GenBank/DDBJ whole genome shotgun (WGS) entry which is preliminary data.</text>
</comment>
<sequence>MTHSIIPLPVNFSRWTYETASSGGLTIAFAAGSGGSITLKTPDGKEESFRYGGLGAGIGFGARLPRFGKVNLNIKGKSVGGVGALESFRSKGWVLVSDALKDRDLTRDDITGACVFLEIGLGLGAGGSSTAMLFGLDPKLLALTLALNAMPAASAFAPQITLRHLLQSAKGAVVMAGFNVGVQAGVGGAIYLGGLF</sequence>
<keyword evidence="1" id="KW-0812">Transmembrane</keyword>
<evidence type="ECO:0000313" key="2">
    <source>
        <dbReference type="EMBL" id="MCF7543318.1"/>
    </source>
</evidence>